<reference evidence="2" key="1">
    <citation type="journal article" date="2010" name="Science">
        <title>Plasticity of animal genome architecture unmasked by rapid evolution of a pelagic tunicate.</title>
        <authorList>
            <person name="Denoeud F."/>
            <person name="Henriet S."/>
            <person name="Mungpakdee S."/>
            <person name="Aury J.M."/>
            <person name="Da Silva C."/>
            <person name="Brinkmann H."/>
            <person name="Mikhaleva J."/>
            <person name="Olsen L.C."/>
            <person name="Jubin C."/>
            <person name="Canestro C."/>
            <person name="Bouquet J.M."/>
            <person name="Danks G."/>
            <person name="Poulain J."/>
            <person name="Campsteijn C."/>
            <person name="Adamski M."/>
            <person name="Cross I."/>
            <person name="Yadetie F."/>
            <person name="Muffato M."/>
            <person name="Louis A."/>
            <person name="Butcher S."/>
            <person name="Tsagkogeorga G."/>
            <person name="Konrad A."/>
            <person name="Singh S."/>
            <person name="Jensen M.F."/>
            <person name="Cong E.H."/>
            <person name="Eikeseth-Otteraa H."/>
            <person name="Noel B."/>
            <person name="Anthouard V."/>
            <person name="Porcel B.M."/>
            <person name="Kachouri-Lafond R."/>
            <person name="Nishino A."/>
            <person name="Ugolini M."/>
            <person name="Chourrout P."/>
            <person name="Nishida H."/>
            <person name="Aasland R."/>
            <person name="Huzurbazar S."/>
            <person name="Westhof E."/>
            <person name="Delsuc F."/>
            <person name="Lehrach H."/>
            <person name="Reinhardt R."/>
            <person name="Weissenbach J."/>
            <person name="Roy S.W."/>
            <person name="Artiguenave F."/>
            <person name="Postlethwait J.H."/>
            <person name="Manak J.R."/>
            <person name="Thompson E.M."/>
            <person name="Jaillon O."/>
            <person name="Du Pasquier L."/>
            <person name="Boudinot P."/>
            <person name="Liberles D.A."/>
            <person name="Volff J.N."/>
            <person name="Philippe H."/>
            <person name="Lenhard B."/>
            <person name="Roest Crollius H."/>
            <person name="Wincker P."/>
            <person name="Chourrout D."/>
        </authorList>
    </citation>
    <scope>NUCLEOTIDE SEQUENCE [LARGE SCALE GENOMIC DNA]</scope>
</reference>
<gene>
    <name evidence="2" type="ORF">GSOID_T00026301001</name>
</gene>
<feature type="compositionally biased region" description="Low complexity" evidence="1">
    <location>
        <begin position="91"/>
        <end position="119"/>
    </location>
</feature>
<accession>E4Z4H0</accession>
<name>E4Z4H0_OIKDI</name>
<organism evidence="2">
    <name type="scientific">Oikopleura dioica</name>
    <name type="common">Tunicate</name>
    <dbReference type="NCBI Taxonomy" id="34765"/>
    <lineage>
        <taxon>Eukaryota</taxon>
        <taxon>Metazoa</taxon>
        <taxon>Chordata</taxon>
        <taxon>Tunicata</taxon>
        <taxon>Appendicularia</taxon>
        <taxon>Copelata</taxon>
        <taxon>Oikopleuridae</taxon>
        <taxon>Oikopleura</taxon>
    </lineage>
</organism>
<proteinExistence type="predicted"/>
<evidence type="ECO:0000313" key="2">
    <source>
        <dbReference type="EMBL" id="CBY42598.1"/>
    </source>
</evidence>
<dbReference type="AlphaFoldDB" id="E4Z4H0"/>
<evidence type="ECO:0000256" key="1">
    <source>
        <dbReference type="SAM" id="MobiDB-lite"/>
    </source>
</evidence>
<protein>
    <submittedName>
        <fullName evidence="2">Uncharacterized protein</fullName>
    </submittedName>
</protein>
<sequence length="140" mass="16219">MTKHETYPYIFIDQTPLGYKSDCRLFVDIFSSVQKVICNNGEVQRIIRDDKFQKYFAITERGRRFEATRIDWEKDPQHDKAFKSKCKRRYSSASEGTSSLLSDSLSSLSSSSESSSNDSPTRDASSEDDFPGQKHSYWRF</sequence>
<feature type="region of interest" description="Disordered" evidence="1">
    <location>
        <begin position="89"/>
        <end position="140"/>
    </location>
</feature>
<dbReference type="EMBL" id="FN657312">
    <property type="protein sequence ID" value="CBY42598.1"/>
    <property type="molecule type" value="Genomic_DNA"/>
</dbReference>
<dbReference type="Proteomes" id="UP000011014">
    <property type="component" value="Unassembled WGS sequence"/>
</dbReference>